<dbReference type="Proteomes" id="UP000001611">
    <property type="component" value="Chromosome 2"/>
</dbReference>
<evidence type="ECO:0000313" key="3">
    <source>
        <dbReference type="Proteomes" id="UP000001611"/>
    </source>
</evidence>
<dbReference type="InParanoid" id="G2WS84"/>
<protein>
    <submittedName>
        <fullName evidence="2">Uncharacterized protein</fullName>
    </submittedName>
</protein>
<dbReference type="KEGG" id="vda:VDAG_00417"/>
<name>G2WS84_VERDV</name>
<evidence type="ECO:0000256" key="1">
    <source>
        <dbReference type="SAM" id="MobiDB-lite"/>
    </source>
</evidence>
<organism evidence="2 3">
    <name type="scientific">Verticillium dahliae (strain VdLs.17 / ATCC MYA-4575 / FGSC 10137)</name>
    <name type="common">Verticillium wilt</name>
    <dbReference type="NCBI Taxonomy" id="498257"/>
    <lineage>
        <taxon>Eukaryota</taxon>
        <taxon>Fungi</taxon>
        <taxon>Dikarya</taxon>
        <taxon>Ascomycota</taxon>
        <taxon>Pezizomycotina</taxon>
        <taxon>Sordariomycetes</taxon>
        <taxon>Hypocreomycetidae</taxon>
        <taxon>Glomerellales</taxon>
        <taxon>Plectosphaerellaceae</taxon>
        <taxon>Verticillium</taxon>
    </lineage>
</organism>
<dbReference type="AlphaFoldDB" id="G2WS84"/>
<feature type="region of interest" description="Disordered" evidence="1">
    <location>
        <begin position="1"/>
        <end position="21"/>
    </location>
</feature>
<feature type="compositionally biased region" description="Basic and acidic residues" evidence="1">
    <location>
        <begin position="7"/>
        <end position="21"/>
    </location>
</feature>
<gene>
    <name evidence="2" type="ORF">VDAG_00417</name>
</gene>
<reference evidence="2 3" key="1">
    <citation type="submission" date="2008-03" db="EMBL/GenBank/DDBJ databases">
        <title>The Genome Sequence of Verticillium dahliae VdLs.17.</title>
        <authorList>
            <consortium name="The Broad Institute Genome Sequencing Platform"/>
            <person name="Ma L.-J.J."/>
            <person name="Klosterman S.J."/>
            <person name="Subbarao K."/>
            <person name="Dobinson K."/>
            <person name="Veronese P."/>
            <person name="Kang S."/>
            <person name="Gold S.E."/>
            <person name="Young S."/>
            <person name="Jaffe D."/>
            <person name="Gnerre S."/>
            <person name="Berlin A."/>
            <person name="Heiman D."/>
            <person name="Hepburn T."/>
            <person name="Sykes S."/>
            <person name="Alvarado L."/>
            <person name="Kodira C.D."/>
            <person name="Lander E."/>
            <person name="Galagan J."/>
            <person name="Nusbaum C."/>
            <person name="Birren B."/>
        </authorList>
    </citation>
    <scope>NUCLEOTIDE SEQUENCE [LARGE SCALE GENOMIC DNA]</scope>
    <source>
        <strain evidence="3">VdLs.17 / ATCC MYA-4575 / FGSC 10137</strain>
    </source>
</reference>
<evidence type="ECO:0000313" key="2">
    <source>
        <dbReference type="EMBL" id="EGY13735.1"/>
    </source>
</evidence>
<feature type="region of interest" description="Disordered" evidence="1">
    <location>
        <begin position="56"/>
        <end position="148"/>
    </location>
</feature>
<accession>G2WS84</accession>
<dbReference type="HOGENOM" id="CLU_1760220_0_0_1"/>
<dbReference type="EMBL" id="DS572695">
    <property type="protein sequence ID" value="EGY13735.1"/>
    <property type="molecule type" value="Genomic_DNA"/>
</dbReference>
<keyword evidence="3" id="KW-1185">Reference proteome</keyword>
<dbReference type="GeneID" id="20701880"/>
<sequence>MYLPPRNDGRKDSGSSWRREWTGKCRRECSVQVQAVAPAWKGCLSLSSDTVPALSRAQQAQVEGPARGPSSRAQLEANAPCGQFSYTPGLASRRVPHRSRCQAGTPHKPQSRRTGEKLARCRRYIQFGPSPPDVTAAGASQKLDEPQP</sequence>
<proteinExistence type="predicted"/>
<dbReference type="RefSeq" id="XP_009650089.1">
    <property type="nucleotide sequence ID" value="XM_009651794.1"/>
</dbReference>